<evidence type="ECO:0000313" key="1">
    <source>
        <dbReference type="EMBL" id="JAD69062.1"/>
    </source>
</evidence>
<proteinExistence type="predicted"/>
<dbReference type="AlphaFoldDB" id="A0A0A9CC41"/>
<name>A0A0A9CC41_ARUDO</name>
<dbReference type="EMBL" id="GBRH01228833">
    <property type="protein sequence ID" value="JAD69062.1"/>
    <property type="molecule type" value="Transcribed_RNA"/>
</dbReference>
<sequence>MRRQLAPCHFHIIEVDFCFFPMHLQKN</sequence>
<reference evidence="1" key="1">
    <citation type="submission" date="2014-09" db="EMBL/GenBank/DDBJ databases">
        <authorList>
            <person name="Magalhaes I.L.F."/>
            <person name="Oliveira U."/>
            <person name="Santos F.R."/>
            <person name="Vidigal T.H.D.A."/>
            <person name="Brescovit A.D."/>
            <person name="Santos A.J."/>
        </authorList>
    </citation>
    <scope>NUCLEOTIDE SEQUENCE</scope>
    <source>
        <tissue evidence="1">Shoot tissue taken approximately 20 cm above the soil surface</tissue>
    </source>
</reference>
<reference evidence="1" key="2">
    <citation type="journal article" date="2015" name="Data Brief">
        <title>Shoot transcriptome of the giant reed, Arundo donax.</title>
        <authorList>
            <person name="Barrero R.A."/>
            <person name="Guerrero F.D."/>
            <person name="Moolhuijzen P."/>
            <person name="Goolsby J.A."/>
            <person name="Tidwell J."/>
            <person name="Bellgard S.E."/>
            <person name="Bellgard M.I."/>
        </authorList>
    </citation>
    <scope>NUCLEOTIDE SEQUENCE</scope>
    <source>
        <tissue evidence="1">Shoot tissue taken approximately 20 cm above the soil surface</tissue>
    </source>
</reference>
<organism evidence="1">
    <name type="scientific">Arundo donax</name>
    <name type="common">Giant reed</name>
    <name type="synonym">Donax arundinaceus</name>
    <dbReference type="NCBI Taxonomy" id="35708"/>
    <lineage>
        <taxon>Eukaryota</taxon>
        <taxon>Viridiplantae</taxon>
        <taxon>Streptophyta</taxon>
        <taxon>Embryophyta</taxon>
        <taxon>Tracheophyta</taxon>
        <taxon>Spermatophyta</taxon>
        <taxon>Magnoliopsida</taxon>
        <taxon>Liliopsida</taxon>
        <taxon>Poales</taxon>
        <taxon>Poaceae</taxon>
        <taxon>PACMAD clade</taxon>
        <taxon>Arundinoideae</taxon>
        <taxon>Arundineae</taxon>
        <taxon>Arundo</taxon>
    </lineage>
</organism>
<accession>A0A0A9CC41</accession>
<protein>
    <submittedName>
        <fullName evidence="1">Uncharacterized protein</fullName>
    </submittedName>
</protein>